<dbReference type="GeneID" id="23454386"/>
<sequence>MMTTYIREKLNEKPYFFRKGDFIQIEKKVSRNSKRTKKIFGRCINYKKNGINSTITILYVVQKYKIIETIPVYSQFITNITLYKK</sequence>
<keyword evidence="2 4" id="KW-0689">Ribosomal protein</keyword>
<keyword evidence="4" id="KW-0496">Mitochondrion</keyword>
<comment type="similarity">
    <text evidence="1">Belongs to the bacterial ribosomal protein bL19 family.</text>
</comment>
<dbReference type="GO" id="GO:0003735">
    <property type="term" value="F:structural constituent of ribosome"/>
    <property type="evidence" value="ECO:0007669"/>
    <property type="project" value="InterPro"/>
</dbReference>
<dbReference type="SUPFAM" id="SSF50104">
    <property type="entry name" value="Translation proteins SH3-like domain"/>
    <property type="match status" value="1"/>
</dbReference>
<protein>
    <submittedName>
        <fullName evidence="4">Ribosomal protein L19</fullName>
    </submittedName>
</protein>
<evidence type="ECO:0000256" key="1">
    <source>
        <dbReference type="ARBA" id="ARBA00005781"/>
    </source>
</evidence>
<dbReference type="GO" id="GO:1990904">
    <property type="term" value="C:ribonucleoprotein complex"/>
    <property type="evidence" value="ECO:0007669"/>
    <property type="project" value="UniProtKB-KW"/>
</dbReference>
<gene>
    <name evidence="4" type="primary">rpl19</name>
</gene>
<organism evidence="4">
    <name type="scientific">Thecamonas trahens</name>
    <name type="common">Flagellate</name>
    <name type="synonym">Amastigomonas trahens</name>
    <dbReference type="NCBI Taxonomy" id="529818"/>
    <lineage>
        <taxon>Eukaryota</taxon>
        <taxon>Apusozoa</taxon>
        <taxon>Apusomonadida</taxon>
        <taxon>Apusomonadidae</taxon>
        <taxon>Thecamonas</taxon>
    </lineage>
</organism>
<geneLocation type="mitochondrion" evidence="4"/>
<name>A0A0B5GSH0_THETB</name>
<evidence type="ECO:0000256" key="2">
    <source>
        <dbReference type="ARBA" id="ARBA00022980"/>
    </source>
</evidence>
<reference evidence="4" key="1">
    <citation type="journal article" date="2014" name="Nucleic Acids Res.">
        <title>Widespread occurrence of organelle genome-encoded 5S rRNAs including permuted molecules.</title>
        <authorList>
            <person name="Valach M."/>
            <person name="Burger G."/>
            <person name="Gray M.W."/>
            <person name="Lang B.F."/>
        </authorList>
    </citation>
    <scope>NUCLEOTIDE SEQUENCE</scope>
    <source>
        <strain evidence="4">ATCC 50062</strain>
    </source>
</reference>
<dbReference type="RefSeq" id="YP_009121403.1">
    <property type="nucleotide sequence ID" value="NC_026452.1"/>
</dbReference>
<proteinExistence type="inferred from homology"/>
<keyword evidence="3" id="KW-0687">Ribonucleoprotein</keyword>
<dbReference type="GO" id="GO:0006412">
    <property type="term" value="P:translation"/>
    <property type="evidence" value="ECO:0007669"/>
    <property type="project" value="InterPro"/>
</dbReference>
<dbReference type="InterPro" id="IPR038657">
    <property type="entry name" value="Ribosomal_bL19_sf"/>
</dbReference>
<dbReference type="InterPro" id="IPR001857">
    <property type="entry name" value="Ribosomal_bL19"/>
</dbReference>
<dbReference type="AlphaFoldDB" id="A0A0B5GSH0"/>
<evidence type="ECO:0000256" key="3">
    <source>
        <dbReference type="ARBA" id="ARBA00023274"/>
    </source>
</evidence>
<accession>A0A0B5GSH0</accession>
<evidence type="ECO:0000313" key="4">
    <source>
        <dbReference type="EMBL" id="AJF36651.1"/>
    </source>
</evidence>
<dbReference type="Pfam" id="PF01245">
    <property type="entry name" value="Ribosomal_L19"/>
    <property type="match status" value="1"/>
</dbReference>
<dbReference type="EMBL" id="KP165389">
    <property type="protein sequence ID" value="AJF36651.1"/>
    <property type="molecule type" value="Genomic_DNA"/>
</dbReference>
<dbReference type="GO" id="GO:0005840">
    <property type="term" value="C:ribosome"/>
    <property type="evidence" value="ECO:0007669"/>
    <property type="project" value="UniProtKB-KW"/>
</dbReference>
<dbReference type="Gene3D" id="2.30.30.790">
    <property type="match status" value="1"/>
</dbReference>
<dbReference type="InterPro" id="IPR008991">
    <property type="entry name" value="Translation_prot_SH3-like_sf"/>
</dbReference>